<organism evidence="1 2">
    <name type="scientific">Salinicoccus cyprini</name>
    <dbReference type="NCBI Taxonomy" id="2493691"/>
    <lineage>
        <taxon>Bacteria</taxon>
        <taxon>Bacillati</taxon>
        <taxon>Bacillota</taxon>
        <taxon>Bacilli</taxon>
        <taxon>Bacillales</taxon>
        <taxon>Staphylococcaceae</taxon>
        <taxon>Salinicoccus</taxon>
    </lineage>
</organism>
<dbReference type="InterPro" id="IPR012545">
    <property type="entry name" value="DUF1697"/>
</dbReference>
<dbReference type="Proteomes" id="UP000315103">
    <property type="component" value="Unassembled WGS sequence"/>
</dbReference>
<keyword evidence="2" id="KW-1185">Reference proteome</keyword>
<protein>
    <submittedName>
        <fullName evidence="1">DUF1697 domain-containing protein</fullName>
    </submittedName>
</protein>
<dbReference type="RefSeq" id="WP_145288416.1">
    <property type="nucleotide sequence ID" value="NZ_VMSJ01000003.1"/>
</dbReference>
<dbReference type="Gene3D" id="3.30.70.1260">
    <property type="entry name" value="bacterial protein sp0830 like"/>
    <property type="match status" value="1"/>
</dbReference>
<comment type="caution">
    <text evidence="1">The sequence shown here is derived from an EMBL/GenBank/DDBJ whole genome shotgun (WGS) entry which is preliminary data.</text>
</comment>
<dbReference type="PIRSF" id="PIRSF008502">
    <property type="entry name" value="UCP008502"/>
    <property type="match status" value="1"/>
</dbReference>
<dbReference type="PANTHER" id="PTHR36439:SF1">
    <property type="entry name" value="DUF1697 DOMAIN-CONTAINING PROTEIN"/>
    <property type="match status" value="1"/>
</dbReference>
<dbReference type="SUPFAM" id="SSF160379">
    <property type="entry name" value="SP0830-like"/>
    <property type="match status" value="1"/>
</dbReference>
<accession>A0A558ATQ0</accession>
<name>A0A558ATQ0_9STAP</name>
<dbReference type="OrthoDB" id="9806494at2"/>
<reference evidence="1 2" key="1">
    <citation type="submission" date="2019-07" db="EMBL/GenBank/DDBJ databases">
        <title>Salinicoccus cyprini sp. nov., isolated from gastro-intestinal tract of mirror carp, Cyprinus carpio var. specularis, collected from Gobind Sagar Reservoir, Himachal Pradesh, India.</title>
        <authorList>
            <person name="Talwar C."/>
            <person name="Singh A.K."/>
            <person name="Lal R."/>
            <person name="Negi R.K."/>
        </authorList>
    </citation>
    <scope>NUCLEOTIDE SEQUENCE [LARGE SCALE GENOMIC DNA]</scope>
    <source>
        <strain evidence="1 2">CT19</strain>
    </source>
</reference>
<dbReference type="Pfam" id="PF08002">
    <property type="entry name" value="DUF1697"/>
    <property type="match status" value="1"/>
</dbReference>
<dbReference type="EMBL" id="VMSJ01000003">
    <property type="protein sequence ID" value="TVT27652.1"/>
    <property type="molecule type" value="Genomic_DNA"/>
</dbReference>
<dbReference type="PANTHER" id="PTHR36439">
    <property type="entry name" value="BLL4334 PROTEIN"/>
    <property type="match status" value="1"/>
</dbReference>
<dbReference type="AlphaFoldDB" id="A0A558ATQ0"/>
<evidence type="ECO:0000313" key="2">
    <source>
        <dbReference type="Proteomes" id="UP000315103"/>
    </source>
</evidence>
<gene>
    <name evidence="1" type="ORF">FO441_08055</name>
</gene>
<proteinExistence type="predicted"/>
<sequence length="184" mass="21073">MIYVALLRGINVGGNNKIDMKELKVSFENAGMHDVATYINSGNIIFSNEIREQNELPDILEAAILQDLDLDIRVLIRSFEEIEAVIDHLLDNWRNDKEMKSDVLFLWKEIDNRSVLDELKIRPDIEQVIYIPGAVLWSVDRKDLSKSGMSKIVGTKVYKKVTIRNVNTVRKIYALMQSANPALE</sequence>
<dbReference type="Gene3D" id="3.30.70.1280">
    <property type="entry name" value="SP0830-like domains"/>
    <property type="match status" value="1"/>
</dbReference>
<evidence type="ECO:0000313" key="1">
    <source>
        <dbReference type="EMBL" id="TVT27652.1"/>
    </source>
</evidence>